<accession>A0ABV9PYZ7</accession>
<evidence type="ECO:0000313" key="9">
    <source>
        <dbReference type="Proteomes" id="UP001595836"/>
    </source>
</evidence>
<keyword evidence="9" id="KW-1185">Reference proteome</keyword>
<dbReference type="InterPro" id="IPR001034">
    <property type="entry name" value="DeoR_HTH"/>
</dbReference>
<evidence type="ECO:0000256" key="4">
    <source>
        <dbReference type="ARBA" id="ARBA00023125"/>
    </source>
</evidence>
<dbReference type="SUPFAM" id="SSF46785">
    <property type="entry name" value="Winged helix' DNA-binding domain"/>
    <property type="match status" value="1"/>
</dbReference>
<dbReference type="RefSeq" id="WP_344996967.1">
    <property type="nucleotide sequence ID" value="NZ_BAABCD010000057.1"/>
</dbReference>
<dbReference type="InterPro" id="IPR036388">
    <property type="entry name" value="WH-like_DNA-bd_sf"/>
</dbReference>
<comment type="function">
    <text evidence="6">Repressor of the lactose catabolism operon. Galactose-6-phosphate is the inducer.</text>
</comment>
<dbReference type="InterPro" id="IPR037171">
    <property type="entry name" value="NagB/RpiA_transferase-like"/>
</dbReference>
<dbReference type="PANTHER" id="PTHR30363">
    <property type="entry name" value="HTH-TYPE TRANSCRIPTIONAL REGULATOR SRLR-RELATED"/>
    <property type="match status" value="1"/>
</dbReference>
<evidence type="ECO:0000256" key="2">
    <source>
        <dbReference type="ARBA" id="ARBA00022491"/>
    </source>
</evidence>
<dbReference type="SUPFAM" id="SSF100950">
    <property type="entry name" value="NagB/RpiA/CoA transferase-like"/>
    <property type="match status" value="1"/>
</dbReference>
<dbReference type="InterPro" id="IPR018356">
    <property type="entry name" value="Tscrpt_reg_HTH_DeoR_CS"/>
</dbReference>
<keyword evidence="4 8" id="KW-0238">DNA-binding</keyword>
<proteinExistence type="predicted"/>
<evidence type="ECO:0000259" key="7">
    <source>
        <dbReference type="PROSITE" id="PS51000"/>
    </source>
</evidence>
<dbReference type="Pfam" id="PF08220">
    <property type="entry name" value="HTH_DeoR"/>
    <property type="match status" value="1"/>
</dbReference>
<dbReference type="PROSITE" id="PS51000">
    <property type="entry name" value="HTH_DEOR_2"/>
    <property type="match status" value="1"/>
</dbReference>
<dbReference type="SMART" id="SM00420">
    <property type="entry name" value="HTH_DEOR"/>
    <property type="match status" value="1"/>
</dbReference>
<sequence length="259" mass="26635">MYGSERRRHIAESLAASGRVTVAELSAQLDVSAETVRRDLSALESEGLLERTHGGAVPAVPGGRMERTLAARRAENVDAKSAIGRAALPLLPGAGGTVLLDAGSTAACLVEAMSGSPAEGRGLTLITNSVPLADAIHRAGRETLHLLGGTARGLTGACVGSQTLQALAAIRVDAAFVGTNGLDAERGLTTQDTEEAAVKSAICRAARRVVLLADSSKFGRDFLVSFADLDRIDILVTDTHPTGALAAALDTRGIEVLLP</sequence>
<feature type="domain" description="HTH deoR-type" evidence="7">
    <location>
        <begin position="3"/>
        <end position="58"/>
    </location>
</feature>
<dbReference type="EMBL" id="JBHSHP010000061">
    <property type="protein sequence ID" value="MFC4756531.1"/>
    <property type="molecule type" value="Genomic_DNA"/>
</dbReference>
<dbReference type="PROSITE" id="PS00894">
    <property type="entry name" value="HTH_DEOR_1"/>
    <property type="match status" value="1"/>
</dbReference>
<dbReference type="Gene3D" id="3.40.50.1360">
    <property type="match status" value="1"/>
</dbReference>
<keyword evidence="5" id="KW-0804">Transcription</keyword>
<keyword evidence="2" id="KW-0678">Repressor</keyword>
<evidence type="ECO:0000256" key="6">
    <source>
        <dbReference type="ARBA" id="ARBA00024937"/>
    </source>
</evidence>
<dbReference type="Gene3D" id="1.10.10.10">
    <property type="entry name" value="Winged helix-like DNA-binding domain superfamily/Winged helix DNA-binding domain"/>
    <property type="match status" value="1"/>
</dbReference>
<organism evidence="8 9">
    <name type="scientific">Dietzia aurantiaca</name>
    <dbReference type="NCBI Taxonomy" id="983873"/>
    <lineage>
        <taxon>Bacteria</taxon>
        <taxon>Bacillati</taxon>
        <taxon>Actinomycetota</taxon>
        <taxon>Actinomycetes</taxon>
        <taxon>Mycobacteriales</taxon>
        <taxon>Dietziaceae</taxon>
        <taxon>Dietzia</taxon>
    </lineage>
</organism>
<evidence type="ECO:0000313" key="8">
    <source>
        <dbReference type="EMBL" id="MFC4756531.1"/>
    </source>
</evidence>
<dbReference type="InterPro" id="IPR014036">
    <property type="entry name" value="DeoR-like_C"/>
</dbReference>
<evidence type="ECO:0000256" key="1">
    <source>
        <dbReference type="ARBA" id="ARBA00021390"/>
    </source>
</evidence>
<dbReference type="Proteomes" id="UP001595836">
    <property type="component" value="Unassembled WGS sequence"/>
</dbReference>
<dbReference type="Pfam" id="PF00455">
    <property type="entry name" value="DeoRC"/>
    <property type="match status" value="1"/>
</dbReference>
<dbReference type="PRINTS" id="PR00037">
    <property type="entry name" value="HTHLACR"/>
</dbReference>
<dbReference type="SMART" id="SM01134">
    <property type="entry name" value="DeoRC"/>
    <property type="match status" value="1"/>
</dbReference>
<evidence type="ECO:0000256" key="5">
    <source>
        <dbReference type="ARBA" id="ARBA00023163"/>
    </source>
</evidence>
<dbReference type="PANTHER" id="PTHR30363:SF4">
    <property type="entry name" value="GLYCEROL-3-PHOSPHATE REGULON REPRESSOR"/>
    <property type="match status" value="1"/>
</dbReference>
<comment type="caution">
    <text evidence="8">The sequence shown here is derived from an EMBL/GenBank/DDBJ whole genome shotgun (WGS) entry which is preliminary data.</text>
</comment>
<name>A0ABV9PYZ7_9ACTN</name>
<evidence type="ECO:0000256" key="3">
    <source>
        <dbReference type="ARBA" id="ARBA00023015"/>
    </source>
</evidence>
<dbReference type="GO" id="GO:0003677">
    <property type="term" value="F:DNA binding"/>
    <property type="evidence" value="ECO:0007669"/>
    <property type="project" value="UniProtKB-KW"/>
</dbReference>
<protein>
    <recommendedName>
        <fullName evidence="1">Lactose phosphotransferase system repressor</fullName>
    </recommendedName>
</protein>
<dbReference type="InterPro" id="IPR050313">
    <property type="entry name" value="Carb_Metab_HTH_regulators"/>
</dbReference>
<gene>
    <name evidence="8" type="ORF">ACFO7U_17330</name>
</gene>
<keyword evidence="3" id="KW-0805">Transcription regulation</keyword>
<dbReference type="InterPro" id="IPR036390">
    <property type="entry name" value="WH_DNA-bd_sf"/>
</dbReference>
<reference evidence="9" key="1">
    <citation type="journal article" date="2019" name="Int. J. Syst. Evol. Microbiol.">
        <title>The Global Catalogue of Microorganisms (GCM) 10K type strain sequencing project: providing services to taxonomists for standard genome sequencing and annotation.</title>
        <authorList>
            <consortium name="The Broad Institute Genomics Platform"/>
            <consortium name="The Broad Institute Genome Sequencing Center for Infectious Disease"/>
            <person name="Wu L."/>
            <person name="Ma J."/>
        </authorList>
    </citation>
    <scope>NUCLEOTIDE SEQUENCE [LARGE SCALE GENOMIC DNA]</scope>
    <source>
        <strain evidence="9">JCM 11882</strain>
    </source>
</reference>